<dbReference type="EMBL" id="AP025564">
    <property type="protein sequence ID" value="BDE97351.1"/>
    <property type="molecule type" value="Genomic_DNA"/>
</dbReference>
<sequence length="300" mass="33139">MESLATGISNLLAALDPDEAKLLRIAQNNTRYKNSVVSTWSDDPNVADFLLSHTNGLYFKEDTAPRKGAAKDKGWYLLGVYIDDSMARSEINARRELLRLAMAQEGLHVDEIVIHPARAGMKEHHLFPESVERIAQLLGCAQADSPSGKRVPKADARHARADQSILLETVKRAFCRSFENLDQAGSILEKIEGAALVETKFSRRAASGTPYYRLHLYASDREKMQAVIDAYGDTVISCAKPLGLMIQGIAVHESNETLRGTCAFPKTGQPVALEDLNLHELRTESLQIAEDVRRKVRTGG</sequence>
<protein>
    <submittedName>
        <fullName evidence="1">Uncharacterized protein</fullName>
    </submittedName>
</protein>
<organism evidence="1 2">
    <name type="scientific">Raoultibacter timonensis</name>
    <dbReference type="NCBI Taxonomy" id="1907662"/>
    <lineage>
        <taxon>Bacteria</taxon>
        <taxon>Bacillati</taxon>
        <taxon>Actinomycetota</taxon>
        <taxon>Coriobacteriia</taxon>
        <taxon>Eggerthellales</taxon>
        <taxon>Eggerthellaceae</taxon>
        <taxon>Raoultibacter</taxon>
    </lineage>
</organism>
<dbReference type="Proteomes" id="UP001320544">
    <property type="component" value="Chromosome"/>
</dbReference>
<dbReference type="RefSeq" id="WP_244386607.1">
    <property type="nucleotide sequence ID" value="NZ_AP025564.1"/>
</dbReference>
<accession>A0ABM7WLY8</accession>
<evidence type="ECO:0000313" key="1">
    <source>
        <dbReference type="EMBL" id="BDE97351.1"/>
    </source>
</evidence>
<evidence type="ECO:0000313" key="2">
    <source>
        <dbReference type="Proteomes" id="UP001320544"/>
    </source>
</evidence>
<reference evidence="1 2" key="1">
    <citation type="submission" date="2022-01" db="EMBL/GenBank/DDBJ databases">
        <title>Novel bile acid biosynthetic pathways are enriched in the microbiome of centenarians.</title>
        <authorList>
            <person name="Sato Y."/>
            <person name="Atarashi K."/>
            <person name="Plichta R.D."/>
            <person name="Arai Y."/>
            <person name="Sasajima S."/>
            <person name="Kearney M.S."/>
            <person name="Suda W."/>
            <person name="Takeshita K."/>
            <person name="Sasaki T."/>
            <person name="Okamoto S."/>
            <person name="Skelly N.A."/>
            <person name="Okamura Y."/>
            <person name="Vlamakis H."/>
            <person name="Li Y."/>
            <person name="Tanoue T."/>
            <person name="Takei H."/>
            <person name="Nittono H."/>
            <person name="Narushima S."/>
            <person name="Irie J."/>
            <person name="Itoh H."/>
            <person name="Moriya K."/>
            <person name="Sugiura Y."/>
            <person name="Suematsu M."/>
            <person name="Moritoki N."/>
            <person name="Shibata S."/>
            <person name="Littman R.D."/>
            <person name="Fischbach A.M."/>
            <person name="Uwamino Y."/>
            <person name="Inoue T."/>
            <person name="Honda A."/>
            <person name="Hattori M."/>
            <person name="Murai T."/>
            <person name="Xavier J.R."/>
            <person name="Hirose N."/>
            <person name="Honda K."/>
        </authorList>
    </citation>
    <scope>NUCLEOTIDE SEQUENCE [LARGE SCALE GENOMIC DNA]</scope>
    <source>
        <strain evidence="1 2">CE91-St30</strain>
    </source>
</reference>
<gene>
    <name evidence="1" type="ORF">CE91St30_26840</name>
</gene>
<keyword evidence="2" id="KW-1185">Reference proteome</keyword>
<name>A0ABM7WLY8_9ACTN</name>
<proteinExistence type="predicted"/>